<dbReference type="EMBL" id="WFLN01000007">
    <property type="protein sequence ID" value="KAB8029943.1"/>
    <property type="molecule type" value="Genomic_DNA"/>
</dbReference>
<evidence type="ECO:0000313" key="7">
    <source>
        <dbReference type="Proteomes" id="UP000442694"/>
    </source>
</evidence>
<evidence type="ECO:0000256" key="1">
    <source>
        <dbReference type="ARBA" id="ARBA00022481"/>
    </source>
</evidence>
<dbReference type="InterPro" id="IPR051310">
    <property type="entry name" value="MCP_chemotaxis"/>
</dbReference>
<dbReference type="GO" id="GO:0005886">
    <property type="term" value="C:plasma membrane"/>
    <property type="evidence" value="ECO:0007669"/>
    <property type="project" value="TreeGrafter"/>
</dbReference>
<keyword evidence="1" id="KW-0488">Methylation</keyword>
<dbReference type="InterPro" id="IPR004090">
    <property type="entry name" value="Chemotax_Me-accpt_rcpt"/>
</dbReference>
<dbReference type="PROSITE" id="PS50111">
    <property type="entry name" value="CHEMOTAXIS_TRANSDUC_2"/>
    <property type="match status" value="1"/>
</dbReference>
<dbReference type="InterPro" id="IPR024478">
    <property type="entry name" value="HlyB_4HB_MCP"/>
</dbReference>
<dbReference type="InterPro" id="IPR004089">
    <property type="entry name" value="MCPsignal_dom"/>
</dbReference>
<keyword evidence="4" id="KW-1133">Transmembrane helix</keyword>
<reference evidence="6 7" key="1">
    <citation type="submission" date="2019-10" db="EMBL/GenBank/DDBJ databases">
        <title>New genus of Silvanigrellaceae.</title>
        <authorList>
            <person name="Pitt A."/>
            <person name="Hahn M.W."/>
        </authorList>
    </citation>
    <scope>NUCLEOTIDE SEQUENCE [LARGE SCALE GENOMIC DNA]</scope>
    <source>
        <strain evidence="6 7">33A1-SZDP</strain>
    </source>
</reference>
<evidence type="ECO:0000256" key="3">
    <source>
        <dbReference type="PROSITE-ProRule" id="PRU00284"/>
    </source>
</evidence>
<evidence type="ECO:0000259" key="5">
    <source>
        <dbReference type="PROSITE" id="PS50111"/>
    </source>
</evidence>
<evidence type="ECO:0000313" key="6">
    <source>
        <dbReference type="EMBL" id="KAB8029943.1"/>
    </source>
</evidence>
<dbReference type="SUPFAM" id="SSF58104">
    <property type="entry name" value="Methyl-accepting chemotaxis protein (MCP) signaling domain"/>
    <property type="match status" value="1"/>
</dbReference>
<dbReference type="Pfam" id="PF00015">
    <property type="entry name" value="MCPsignal"/>
    <property type="match status" value="1"/>
</dbReference>
<dbReference type="AlphaFoldDB" id="A0A833N6F1"/>
<sequence>MALLKGNKMANSQSKIKSLSGQLAVLVIIPIFFIVIMSILGWQGIKTQNDNLNYIAHQRIKTVNIITELRFNITNTARLLWIANANQENKEERERKIKEVKTSNKDFYNLSESFNKHNTSEKNKVKMNEINEVWKKNESVIEKVLAFVEQEKYEDARKTMLTEYYPNVKPLIATFEEMEITSAEINTQIVSKALWDSEKTTWYVIIAGISGTLFSICLSYIISKRLVKILVQLSDQISQSGKDVSQASAYLSSVSQQVSSGTTEAAAALEETVASVEELSSMVKLNAENAQQAAKLSLSSYKTAEAGEIETQKLARSMADISESSKKIEEITAVIDSIAFQTNLLALNAAVEAARAGEQGRGFAVVAEAVRNLAQKSASAAKDISNLIKDSVDKIKKGEEIADSTTEVLNNIVISIKKVSELNSQISSASHEQANGIVQISKAMNEIDSSTQQNAAGSEKVASIASELTQQAHSLHGFVNQLNSIIHGFTNDGKENLLHKNKFSEEQITLS</sequence>
<organism evidence="6 7">
    <name type="scientific">Fluviispira multicolorata</name>
    <dbReference type="NCBI Taxonomy" id="2654512"/>
    <lineage>
        <taxon>Bacteria</taxon>
        <taxon>Pseudomonadati</taxon>
        <taxon>Bdellovibrionota</taxon>
        <taxon>Oligoflexia</taxon>
        <taxon>Silvanigrellales</taxon>
        <taxon>Silvanigrellaceae</taxon>
        <taxon>Fluviispira</taxon>
    </lineage>
</organism>
<dbReference type="Gene3D" id="1.10.287.950">
    <property type="entry name" value="Methyl-accepting chemotaxis protein"/>
    <property type="match status" value="1"/>
</dbReference>
<keyword evidence="7" id="KW-1185">Reference proteome</keyword>
<dbReference type="PANTHER" id="PTHR43531">
    <property type="entry name" value="PROTEIN ICFG"/>
    <property type="match status" value="1"/>
</dbReference>
<evidence type="ECO:0000256" key="2">
    <source>
        <dbReference type="ARBA" id="ARBA00029447"/>
    </source>
</evidence>
<keyword evidence="4" id="KW-0812">Transmembrane</keyword>
<dbReference type="CDD" id="cd11386">
    <property type="entry name" value="MCP_signal"/>
    <property type="match status" value="1"/>
</dbReference>
<protein>
    <submittedName>
        <fullName evidence="6">Chemotaxis protein</fullName>
    </submittedName>
</protein>
<dbReference type="SMART" id="SM00283">
    <property type="entry name" value="MA"/>
    <property type="match status" value="1"/>
</dbReference>
<evidence type="ECO:0000256" key="4">
    <source>
        <dbReference type="SAM" id="Phobius"/>
    </source>
</evidence>
<keyword evidence="3" id="KW-0807">Transducer</keyword>
<keyword evidence="4" id="KW-0472">Membrane</keyword>
<dbReference type="PANTHER" id="PTHR43531:SF14">
    <property type="entry name" value="METHYL-ACCEPTING CHEMOTAXIS PROTEIN I-RELATED"/>
    <property type="match status" value="1"/>
</dbReference>
<accession>A0A833N6F1</accession>
<dbReference type="GO" id="GO:0007165">
    <property type="term" value="P:signal transduction"/>
    <property type="evidence" value="ECO:0007669"/>
    <property type="project" value="UniProtKB-KW"/>
</dbReference>
<dbReference type="GO" id="GO:0004888">
    <property type="term" value="F:transmembrane signaling receptor activity"/>
    <property type="evidence" value="ECO:0007669"/>
    <property type="project" value="InterPro"/>
</dbReference>
<dbReference type="Proteomes" id="UP000442694">
    <property type="component" value="Unassembled WGS sequence"/>
</dbReference>
<comment type="caution">
    <text evidence="6">The sequence shown here is derived from an EMBL/GenBank/DDBJ whole genome shotgun (WGS) entry which is preliminary data.</text>
</comment>
<dbReference type="GO" id="GO:0006935">
    <property type="term" value="P:chemotaxis"/>
    <property type="evidence" value="ECO:0007669"/>
    <property type="project" value="InterPro"/>
</dbReference>
<feature type="transmembrane region" description="Helical" evidence="4">
    <location>
        <begin position="202"/>
        <end position="222"/>
    </location>
</feature>
<feature type="transmembrane region" description="Helical" evidence="4">
    <location>
        <begin position="21"/>
        <end position="42"/>
    </location>
</feature>
<feature type="domain" description="Methyl-accepting transducer" evidence="5">
    <location>
        <begin position="240"/>
        <end position="469"/>
    </location>
</feature>
<name>A0A833N6F1_9BACT</name>
<gene>
    <name evidence="6" type="ORF">GCL57_10430</name>
</gene>
<proteinExistence type="inferred from homology"/>
<dbReference type="PRINTS" id="PR00260">
    <property type="entry name" value="CHEMTRNSDUCR"/>
</dbReference>
<dbReference type="Pfam" id="PF12729">
    <property type="entry name" value="4HB_MCP_1"/>
    <property type="match status" value="1"/>
</dbReference>
<comment type="similarity">
    <text evidence="2">Belongs to the methyl-accepting chemotaxis (MCP) protein family.</text>
</comment>